<dbReference type="PANTHER" id="PTHR24293">
    <property type="entry name" value="CYTOCHROME P450 FAMILY 46 SUBFAMILY A"/>
    <property type="match status" value="1"/>
</dbReference>
<dbReference type="PANTHER" id="PTHR24293:SF0">
    <property type="entry name" value="CYP46A1 PROTEIN-RELATED"/>
    <property type="match status" value="1"/>
</dbReference>
<dbReference type="GO" id="GO:0033781">
    <property type="term" value="F:cholesterol 24-hydroxylase activity"/>
    <property type="evidence" value="ECO:0007669"/>
    <property type="project" value="InterPro"/>
</dbReference>
<evidence type="ECO:0000313" key="2">
    <source>
        <dbReference type="EMBL" id="KAF0736253.1"/>
    </source>
</evidence>
<dbReference type="Pfam" id="PF00067">
    <property type="entry name" value="p450"/>
    <property type="match status" value="1"/>
</dbReference>
<keyword evidence="1" id="KW-0472">Membrane</keyword>
<dbReference type="GO" id="GO:0005506">
    <property type="term" value="F:iron ion binding"/>
    <property type="evidence" value="ECO:0007669"/>
    <property type="project" value="InterPro"/>
</dbReference>
<feature type="transmembrane region" description="Helical" evidence="1">
    <location>
        <begin position="204"/>
        <end position="222"/>
    </location>
</feature>
<dbReference type="Gene3D" id="1.10.630.10">
    <property type="entry name" value="Cytochrome P450"/>
    <property type="match status" value="1"/>
</dbReference>
<keyword evidence="1" id="KW-1133">Transmembrane helix</keyword>
<protein>
    <recommendedName>
        <fullName evidence="4">Cytochrome P450</fullName>
    </recommendedName>
</protein>
<dbReference type="InterPro" id="IPR036396">
    <property type="entry name" value="Cyt_P450_sf"/>
</dbReference>
<dbReference type="VEuPathDB" id="FungiDB:AeMF1_005434"/>
<accession>A0A6G0X8J1</accession>
<proteinExistence type="predicted"/>
<gene>
    <name evidence="2" type="ORF">Ae201684_007275</name>
</gene>
<evidence type="ECO:0008006" key="4">
    <source>
        <dbReference type="Google" id="ProtNLM"/>
    </source>
</evidence>
<comment type="caution">
    <text evidence="2">The sequence shown here is derived from an EMBL/GenBank/DDBJ whole genome shotgun (WGS) entry which is preliminary data.</text>
</comment>
<dbReference type="SUPFAM" id="SSF48264">
    <property type="entry name" value="Cytochrome P450"/>
    <property type="match status" value="1"/>
</dbReference>
<feature type="transmembrane region" description="Helical" evidence="1">
    <location>
        <begin position="242"/>
        <end position="262"/>
    </location>
</feature>
<dbReference type="InterPro" id="IPR001128">
    <property type="entry name" value="Cyt_P450"/>
</dbReference>
<organism evidence="2 3">
    <name type="scientific">Aphanomyces euteiches</name>
    <dbReference type="NCBI Taxonomy" id="100861"/>
    <lineage>
        <taxon>Eukaryota</taxon>
        <taxon>Sar</taxon>
        <taxon>Stramenopiles</taxon>
        <taxon>Oomycota</taxon>
        <taxon>Saprolegniomycetes</taxon>
        <taxon>Saprolegniales</taxon>
        <taxon>Verrucalvaceae</taxon>
        <taxon>Aphanomyces</taxon>
    </lineage>
</organism>
<dbReference type="Proteomes" id="UP000481153">
    <property type="component" value="Unassembled WGS sequence"/>
</dbReference>
<evidence type="ECO:0000313" key="3">
    <source>
        <dbReference type="Proteomes" id="UP000481153"/>
    </source>
</evidence>
<feature type="transmembrane region" description="Helical" evidence="1">
    <location>
        <begin position="24"/>
        <end position="46"/>
    </location>
</feature>
<evidence type="ECO:0000256" key="1">
    <source>
        <dbReference type="SAM" id="Phobius"/>
    </source>
</evidence>
<dbReference type="AlphaFoldDB" id="A0A6G0X8J1"/>
<keyword evidence="1" id="KW-0812">Transmembrane</keyword>
<dbReference type="GO" id="GO:0020037">
    <property type="term" value="F:heme binding"/>
    <property type="evidence" value="ECO:0007669"/>
    <property type="project" value="InterPro"/>
</dbReference>
<sequence>MWTSFGDIANLTQSLPSLEDAGDLALPLAVSASSIYLASFILWFLWKSYKLRHIPQPKTRSWLFGNALDTYGRVAKGHETGEYPEPFLGWIEEFGDVVRLREFFKYTIMLTDPKAIQYSYSTNANNFHRTDMVEDLLVDFTLGRGLLSTRGSVHDRYRKIANPLFSAAQIKKFIPIYEAQCRHACDTVFAQAAASGKPFNLYQVFTDITLRVIGLAGFGFNFEDYPEAHEAYDMIAQDVTPLTLIGIFLIPNFFDLPLPGFLRRRKAQAILRRFTTQVIEMKLAQNNSTDKPKDFLDLVLPHSSTEEAVVHTMTFLSAGHDTSSAALSWIFATICPSQDVVLRIRKEYKDVISKHGYISTWETRASSSTRRL</sequence>
<dbReference type="EMBL" id="VJMJ01000089">
    <property type="protein sequence ID" value="KAF0736253.1"/>
    <property type="molecule type" value="Genomic_DNA"/>
</dbReference>
<name>A0A6G0X8J1_9STRA</name>
<dbReference type="InterPro" id="IPR039983">
    <property type="entry name" value="CYP46A1"/>
</dbReference>
<reference evidence="2 3" key="1">
    <citation type="submission" date="2019-07" db="EMBL/GenBank/DDBJ databases">
        <title>Genomics analysis of Aphanomyces spp. identifies a new class of oomycete effector associated with host adaptation.</title>
        <authorList>
            <person name="Gaulin E."/>
        </authorList>
    </citation>
    <scope>NUCLEOTIDE SEQUENCE [LARGE SCALE GENOMIC DNA]</scope>
    <source>
        <strain evidence="2 3">ATCC 201684</strain>
    </source>
</reference>
<keyword evidence="3" id="KW-1185">Reference proteome</keyword>
<dbReference type="GO" id="GO:0006707">
    <property type="term" value="P:cholesterol catabolic process"/>
    <property type="evidence" value="ECO:0007669"/>
    <property type="project" value="InterPro"/>
</dbReference>